<evidence type="ECO:0000313" key="2">
    <source>
        <dbReference type="Proteomes" id="UP000299102"/>
    </source>
</evidence>
<sequence length="89" mass="9557">MRLSVSGASVAAKQIRIARVLRPHGSIIRPRKRTAVKMYLKQFARLGQPEKCLSSEGAHLDFADVVSRVQALGPGSSSGTVLIVFTPAN</sequence>
<accession>A0A4C1WTX2</accession>
<proteinExistence type="predicted"/>
<organism evidence="1 2">
    <name type="scientific">Eumeta variegata</name>
    <name type="common">Bagworm moth</name>
    <name type="synonym">Eumeta japonica</name>
    <dbReference type="NCBI Taxonomy" id="151549"/>
    <lineage>
        <taxon>Eukaryota</taxon>
        <taxon>Metazoa</taxon>
        <taxon>Ecdysozoa</taxon>
        <taxon>Arthropoda</taxon>
        <taxon>Hexapoda</taxon>
        <taxon>Insecta</taxon>
        <taxon>Pterygota</taxon>
        <taxon>Neoptera</taxon>
        <taxon>Endopterygota</taxon>
        <taxon>Lepidoptera</taxon>
        <taxon>Glossata</taxon>
        <taxon>Ditrysia</taxon>
        <taxon>Tineoidea</taxon>
        <taxon>Psychidae</taxon>
        <taxon>Oiketicinae</taxon>
        <taxon>Eumeta</taxon>
    </lineage>
</organism>
<comment type="caution">
    <text evidence="1">The sequence shown here is derived from an EMBL/GenBank/DDBJ whole genome shotgun (WGS) entry which is preliminary data.</text>
</comment>
<keyword evidence="2" id="KW-1185">Reference proteome</keyword>
<gene>
    <name evidence="1" type="ORF">EVAR_38577_1</name>
</gene>
<evidence type="ECO:0000313" key="1">
    <source>
        <dbReference type="EMBL" id="GBP54343.1"/>
    </source>
</evidence>
<protein>
    <submittedName>
        <fullName evidence="1">Uncharacterized protein</fullName>
    </submittedName>
</protein>
<dbReference type="EMBL" id="BGZK01000644">
    <property type="protein sequence ID" value="GBP54343.1"/>
    <property type="molecule type" value="Genomic_DNA"/>
</dbReference>
<dbReference type="Proteomes" id="UP000299102">
    <property type="component" value="Unassembled WGS sequence"/>
</dbReference>
<reference evidence="1 2" key="1">
    <citation type="journal article" date="2019" name="Commun. Biol.">
        <title>The bagworm genome reveals a unique fibroin gene that provides high tensile strength.</title>
        <authorList>
            <person name="Kono N."/>
            <person name="Nakamura H."/>
            <person name="Ohtoshi R."/>
            <person name="Tomita M."/>
            <person name="Numata K."/>
            <person name="Arakawa K."/>
        </authorList>
    </citation>
    <scope>NUCLEOTIDE SEQUENCE [LARGE SCALE GENOMIC DNA]</scope>
</reference>
<dbReference type="AlphaFoldDB" id="A0A4C1WTX2"/>
<name>A0A4C1WTX2_EUMVA</name>